<dbReference type="PANTHER" id="PTHR43047">
    <property type="entry name" value="TWO-COMPONENT HISTIDINE PROTEIN KINASE"/>
    <property type="match status" value="1"/>
</dbReference>
<dbReference type="GO" id="GO:0009927">
    <property type="term" value="F:histidine phosphotransfer kinase activity"/>
    <property type="evidence" value="ECO:0007669"/>
    <property type="project" value="TreeGrafter"/>
</dbReference>
<organism evidence="9 10">
    <name type="scientific">Asticcacaulis taihuensis</name>
    <dbReference type="NCBI Taxonomy" id="260084"/>
    <lineage>
        <taxon>Bacteria</taxon>
        <taxon>Pseudomonadati</taxon>
        <taxon>Pseudomonadota</taxon>
        <taxon>Alphaproteobacteria</taxon>
        <taxon>Caulobacterales</taxon>
        <taxon>Caulobacteraceae</taxon>
        <taxon>Asticcacaulis</taxon>
    </lineage>
</organism>
<dbReference type="SUPFAM" id="SSF47384">
    <property type="entry name" value="Homodimeric domain of signal transducing histidine kinase"/>
    <property type="match status" value="1"/>
</dbReference>
<feature type="transmembrane region" description="Helical" evidence="7">
    <location>
        <begin position="52"/>
        <end position="71"/>
    </location>
</feature>
<reference evidence="10" key="1">
    <citation type="submission" date="2016-10" db="EMBL/GenBank/DDBJ databases">
        <authorList>
            <person name="Varghese N."/>
            <person name="Submissions S."/>
        </authorList>
    </citation>
    <scope>NUCLEOTIDE SEQUENCE [LARGE SCALE GENOMIC DNA]</scope>
    <source>
        <strain evidence="10">CGMCC 1.3431</strain>
    </source>
</reference>
<dbReference type="InterPro" id="IPR004358">
    <property type="entry name" value="Sig_transdc_His_kin-like_C"/>
</dbReference>
<dbReference type="InterPro" id="IPR003594">
    <property type="entry name" value="HATPase_dom"/>
</dbReference>
<dbReference type="Pfam" id="PF02518">
    <property type="entry name" value="HATPase_c"/>
    <property type="match status" value="1"/>
</dbReference>
<dbReference type="STRING" id="260084.SAMN02927928_3505"/>
<dbReference type="Pfam" id="PF00512">
    <property type="entry name" value="HisKA"/>
    <property type="match status" value="1"/>
</dbReference>
<dbReference type="InterPro" id="IPR003661">
    <property type="entry name" value="HisK_dim/P_dom"/>
</dbReference>
<evidence type="ECO:0000259" key="8">
    <source>
        <dbReference type="PROSITE" id="PS50109"/>
    </source>
</evidence>
<protein>
    <recommendedName>
        <fullName evidence="2">histidine kinase</fullName>
        <ecNumber evidence="2">2.7.13.3</ecNumber>
    </recommendedName>
</protein>
<dbReference type="InterPro" id="IPR036097">
    <property type="entry name" value="HisK_dim/P_sf"/>
</dbReference>
<comment type="catalytic activity">
    <reaction evidence="1">
        <text>ATP + protein L-histidine = ADP + protein N-phospho-L-histidine.</text>
        <dbReference type="EC" id="2.7.13.3"/>
    </reaction>
</comment>
<dbReference type="InterPro" id="IPR036890">
    <property type="entry name" value="HATPase_C_sf"/>
</dbReference>
<feature type="transmembrane region" description="Helical" evidence="7">
    <location>
        <begin position="267"/>
        <end position="289"/>
    </location>
</feature>
<keyword evidence="3" id="KW-0597">Phosphoprotein</keyword>
<dbReference type="Proteomes" id="UP000199150">
    <property type="component" value="Unassembled WGS sequence"/>
</dbReference>
<dbReference type="EC" id="2.7.13.3" evidence="2"/>
<evidence type="ECO:0000256" key="7">
    <source>
        <dbReference type="SAM" id="Phobius"/>
    </source>
</evidence>
<dbReference type="PRINTS" id="PR00344">
    <property type="entry name" value="BCTRLSENSOR"/>
</dbReference>
<dbReference type="PROSITE" id="PS50109">
    <property type="entry name" value="HIS_KIN"/>
    <property type="match status" value="1"/>
</dbReference>
<proteinExistence type="predicted"/>
<dbReference type="PANTHER" id="PTHR43047:SF72">
    <property type="entry name" value="OSMOSENSING HISTIDINE PROTEIN KINASE SLN1"/>
    <property type="match status" value="1"/>
</dbReference>
<evidence type="ECO:0000313" key="10">
    <source>
        <dbReference type="Proteomes" id="UP000199150"/>
    </source>
</evidence>
<dbReference type="RefSeq" id="WP_220083761.1">
    <property type="nucleotide sequence ID" value="NZ_CBCRYE010000002.1"/>
</dbReference>
<keyword evidence="10" id="KW-1185">Reference proteome</keyword>
<feature type="domain" description="Histidine kinase" evidence="8">
    <location>
        <begin position="328"/>
        <end position="548"/>
    </location>
</feature>
<keyword evidence="4" id="KW-0808">Transferase</keyword>
<accession>A0A1G4TFM1</accession>
<dbReference type="AlphaFoldDB" id="A0A1G4TFM1"/>
<dbReference type="SUPFAM" id="SSF55874">
    <property type="entry name" value="ATPase domain of HSP90 chaperone/DNA topoisomerase II/histidine kinase"/>
    <property type="match status" value="1"/>
</dbReference>
<keyword evidence="7" id="KW-0812">Transmembrane</keyword>
<dbReference type="SMART" id="SM00387">
    <property type="entry name" value="HATPase_c"/>
    <property type="match status" value="1"/>
</dbReference>
<gene>
    <name evidence="9" type="ORF">SAMN02927928_3505</name>
</gene>
<dbReference type="InterPro" id="IPR005467">
    <property type="entry name" value="His_kinase_dom"/>
</dbReference>
<evidence type="ECO:0000256" key="5">
    <source>
        <dbReference type="ARBA" id="ARBA00022777"/>
    </source>
</evidence>
<evidence type="ECO:0000313" key="9">
    <source>
        <dbReference type="EMBL" id="SCW80191.1"/>
    </source>
</evidence>
<dbReference type="GO" id="GO:0000155">
    <property type="term" value="F:phosphorelay sensor kinase activity"/>
    <property type="evidence" value="ECO:0007669"/>
    <property type="project" value="InterPro"/>
</dbReference>
<keyword evidence="5 9" id="KW-0418">Kinase</keyword>
<evidence type="ECO:0000256" key="3">
    <source>
        <dbReference type="ARBA" id="ARBA00022553"/>
    </source>
</evidence>
<keyword evidence="7" id="KW-0472">Membrane</keyword>
<dbReference type="CDD" id="cd00082">
    <property type="entry name" value="HisKA"/>
    <property type="match status" value="1"/>
</dbReference>
<dbReference type="GO" id="GO:0005886">
    <property type="term" value="C:plasma membrane"/>
    <property type="evidence" value="ECO:0007669"/>
    <property type="project" value="TreeGrafter"/>
</dbReference>
<sequence>MSKRYNRTSGVKLANDIAPTVVAHNLLEDGPQSSASDRKTHTRHRWLHYSNLKVEAAIFLLIALTFAAVLGQKAITSRHLDLTSRVGQYYPFVYGDKDDGGNSTIDHDTTKPLTWSCDLREGAKFVYCGYGLQFEAPGKGKGIDFSKYKNVTIRLTYHGVGDHLRLLLQSTAPASLGRKVKPGETMPFVAEFPVTQGVNEIHLNAEQFAVEQWWLTSHGVTAEEAGTDMDDIVSLAFSSGSQTPHGRFDVKVTSLEFHGVSLSTDQWYLIILGVWLVLTGGFLVFRFLGMRRLYEARQRQQAEESRVLAEARAAAEAASSAKSQFLANMSHELRTPLNAILGYAQFLKATNSSERDLAALQTIEHSGEHLLTMITDILDIAKVEAGRLELLPGIFDIRLCVLSVAQMVRLRAEEKGLLFTVDIADDVPRLVMADQKRIRQVLINLLGNAIKFTPSGEVRLEVSCVTSATDDTGLRFCVTDTGVGISPDQLQRIFQPFEQAGNAIDKSGGTGLGLSITYHIVQMMGGDIRVESGIGSGSRFIVEAPFGRSDEEMARLEAPDAVAEAPDDSAAPLPETEAGAPLVAPFGPQLDHLLFLARAGNLRAIRKAVPAIIAAGPEYRGFAERLDSLAAAYQSPAVLRLIEDAARERDAA</sequence>
<keyword evidence="7" id="KW-1133">Transmembrane helix</keyword>
<evidence type="ECO:0000256" key="6">
    <source>
        <dbReference type="ARBA" id="ARBA00023012"/>
    </source>
</evidence>
<dbReference type="SMART" id="SM00388">
    <property type="entry name" value="HisKA"/>
    <property type="match status" value="1"/>
</dbReference>
<dbReference type="EMBL" id="FMTS01000008">
    <property type="protein sequence ID" value="SCW80191.1"/>
    <property type="molecule type" value="Genomic_DNA"/>
</dbReference>
<dbReference type="Gene3D" id="3.30.565.10">
    <property type="entry name" value="Histidine kinase-like ATPase, C-terminal domain"/>
    <property type="match status" value="1"/>
</dbReference>
<dbReference type="FunFam" id="3.30.565.10:FF:000010">
    <property type="entry name" value="Sensor histidine kinase RcsC"/>
    <property type="match status" value="1"/>
</dbReference>
<evidence type="ECO:0000256" key="2">
    <source>
        <dbReference type="ARBA" id="ARBA00012438"/>
    </source>
</evidence>
<evidence type="ECO:0000256" key="1">
    <source>
        <dbReference type="ARBA" id="ARBA00000085"/>
    </source>
</evidence>
<evidence type="ECO:0000256" key="4">
    <source>
        <dbReference type="ARBA" id="ARBA00022679"/>
    </source>
</evidence>
<dbReference type="CDD" id="cd16922">
    <property type="entry name" value="HATPase_EvgS-ArcB-TorS-like"/>
    <property type="match status" value="1"/>
</dbReference>
<dbReference type="Gene3D" id="1.10.287.130">
    <property type="match status" value="1"/>
</dbReference>
<keyword evidence="6" id="KW-0902">Two-component regulatory system</keyword>
<name>A0A1G4TFM1_9CAUL</name>